<evidence type="ECO:0000313" key="1">
    <source>
        <dbReference type="EMBL" id="GMM43710.1"/>
    </source>
</evidence>
<organism evidence="1 2">
    <name type="scientific">Pichia kluyveri</name>
    <name type="common">Yeast</name>
    <dbReference type="NCBI Taxonomy" id="36015"/>
    <lineage>
        <taxon>Eukaryota</taxon>
        <taxon>Fungi</taxon>
        <taxon>Dikarya</taxon>
        <taxon>Ascomycota</taxon>
        <taxon>Saccharomycotina</taxon>
        <taxon>Pichiomycetes</taxon>
        <taxon>Pichiales</taxon>
        <taxon>Pichiaceae</taxon>
        <taxon>Pichia</taxon>
    </lineage>
</organism>
<dbReference type="EMBL" id="BTGB01000001">
    <property type="protein sequence ID" value="GMM43710.1"/>
    <property type="molecule type" value="Genomic_DNA"/>
</dbReference>
<keyword evidence="2" id="KW-1185">Reference proteome</keyword>
<reference evidence="1 2" key="1">
    <citation type="journal article" date="2023" name="Elife">
        <title>Identification of key yeast species and microbe-microbe interactions impacting larval growth of Drosophila in the wild.</title>
        <authorList>
            <person name="Mure A."/>
            <person name="Sugiura Y."/>
            <person name="Maeda R."/>
            <person name="Honda K."/>
            <person name="Sakurai N."/>
            <person name="Takahashi Y."/>
            <person name="Watada M."/>
            <person name="Katoh T."/>
            <person name="Gotoh A."/>
            <person name="Gotoh Y."/>
            <person name="Taniguchi I."/>
            <person name="Nakamura K."/>
            <person name="Hayashi T."/>
            <person name="Katayama T."/>
            <person name="Uemura T."/>
            <person name="Hattori Y."/>
        </authorList>
    </citation>
    <scope>NUCLEOTIDE SEQUENCE [LARGE SCALE GENOMIC DNA]</scope>
    <source>
        <strain evidence="1 2">PK-24</strain>
    </source>
</reference>
<accession>A0AAV5QXF6</accession>
<name>A0AAV5QXF6_PICKL</name>
<sequence>MNTNNNNNNNNNSNIPRTIKVFDNNFHNTIDNNSMNYSFDHLNINTTATNIINNNLDLTYNNNRTYLLQNNYNQSFSSISSSIDALSPPISRAGSPLKFLFDKKNNNYNNNYNIDSGSASVSGTSTTATTPSIDDHLDAFLNCNRLIDSVLSDDNYHYDYDYNSNSNSLNLNNYGYNKFNISSHSIDMLSSEQLYENAITIDNIGLKIINTKINSNSFNYNLNFTSFNSERFKLIKDLSKNESLDEYLVNSILNLFETTNLDLKLELFKKIFQTKEDSFNANTASLNNDWNIGFKSNENLIELVSSLANNVNLNTLVFEFYKLIIGDFIKLLSIVKYMNEIIIGNNHNILDEYHERLNLIQFNREISELQRSSIVELTLSNYNQHQYQYQYDEHNNHSILYLLWKTEKPQFCYELRSLF</sequence>
<evidence type="ECO:0000313" key="2">
    <source>
        <dbReference type="Proteomes" id="UP001378960"/>
    </source>
</evidence>
<protein>
    <submittedName>
        <fullName evidence="1">Uncharacterized protein</fullName>
    </submittedName>
</protein>
<comment type="caution">
    <text evidence="1">The sequence shown here is derived from an EMBL/GenBank/DDBJ whole genome shotgun (WGS) entry which is preliminary data.</text>
</comment>
<dbReference type="Proteomes" id="UP001378960">
    <property type="component" value="Unassembled WGS sequence"/>
</dbReference>
<proteinExistence type="predicted"/>
<dbReference type="AlphaFoldDB" id="A0AAV5QXF6"/>
<gene>
    <name evidence="1" type="ORF">DAPK24_002850</name>
</gene>